<feature type="region of interest" description="Disordered" evidence="5">
    <location>
        <begin position="1048"/>
        <end position="1070"/>
    </location>
</feature>
<dbReference type="Proteomes" id="UP000501676">
    <property type="component" value="Chromosome"/>
</dbReference>
<dbReference type="Pfam" id="PF00746">
    <property type="entry name" value="Gram_pos_anchor"/>
    <property type="match status" value="1"/>
</dbReference>
<dbReference type="InterPro" id="IPR059115">
    <property type="entry name" value="Rib"/>
</dbReference>
<feature type="domain" description="Cadherin" evidence="7">
    <location>
        <begin position="423"/>
        <end position="531"/>
    </location>
</feature>
<feature type="region of interest" description="Disordered" evidence="5">
    <location>
        <begin position="73"/>
        <end position="98"/>
    </location>
</feature>
<dbReference type="InterPro" id="IPR013783">
    <property type="entry name" value="Ig-like_fold"/>
</dbReference>
<feature type="compositionally biased region" description="Basic and acidic residues" evidence="5">
    <location>
        <begin position="3563"/>
        <end position="3572"/>
    </location>
</feature>
<feature type="region of interest" description="Disordered" evidence="5">
    <location>
        <begin position="2325"/>
        <end position="2363"/>
    </location>
</feature>
<reference evidence="9 10" key="1">
    <citation type="submission" date="2020-02" db="EMBL/GenBank/DDBJ databases">
        <title>Complete genome sequences of six Lactobacillus iners strains isolated from the human vagina.</title>
        <authorList>
            <person name="France M.T."/>
            <person name="Rutt L."/>
            <person name="Narina S."/>
            <person name="Arbaugh S."/>
            <person name="Humphrys M.S."/>
            <person name="Ma B."/>
            <person name="Hayward M.R."/>
            <person name="Relman D."/>
            <person name="Kwon D.S."/>
            <person name="Ravel J."/>
        </authorList>
    </citation>
    <scope>NUCLEOTIDE SEQUENCE [LARGE SCALE GENOMIC DNA]</scope>
    <source>
        <strain evidence="9 10">C0210C1</strain>
    </source>
</reference>
<feature type="compositionally biased region" description="Polar residues" evidence="5">
    <location>
        <begin position="3491"/>
        <end position="3501"/>
    </location>
</feature>
<keyword evidence="3" id="KW-0732">Signal</keyword>
<dbReference type="Gene3D" id="2.60.40.4140">
    <property type="match status" value="2"/>
</dbReference>
<feature type="compositionally biased region" description="Polar residues" evidence="5">
    <location>
        <begin position="2243"/>
        <end position="2253"/>
    </location>
</feature>
<feature type="compositionally biased region" description="Polar residues" evidence="5">
    <location>
        <begin position="3151"/>
        <end position="3161"/>
    </location>
</feature>
<dbReference type="Pfam" id="PF04650">
    <property type="entry name" value="YSIRK_signal"/>
    <property type="match status" value="1"/>
</dbReference>
<feature type="compositionally biased region" description="Basic and acidic residues" evidence="5">
    <location>
        <begin position="402"/>
        <end position="412"/>
    </location>
</feature>
<evidence type="ECO:0000256" key="1">
    <source>
        <dbReference type="ARBA" id="ARBA00022512"/>
    </source>
</evidence>
<organism evidence="9 10">
    <name type="scientific">Lactobacillus iners</name>
    <dbReference type="NCBI Taxonomy" id="147802"/>
    <lineage>
        <taxon>Bacteria</taxon>
        <taxon>Bacillati</taxon>
        <taxon>Bacillota</taxon>
        <taxon>Bacilli</taxon>
        <taxon>Lactobacillales</taxon>
        <taxon>Lactobacillaceae</taxon>
        <taxon>Lactobacillus</taxon>
    </lineage>
</organism>
<evidence type="ECO:0000256" key="2">
    <source>
        <dbReference type="ARBA" id="ARBA00022525"/>
    </source>
</evidence>
<dbReference type="NCBIfam" id="TIGR02331">
    <property type="entry name" value="rib_alpha"/>
    <property type="match status" value="1"/>
</dbReference>
<evidence type="ECO:0000259" key="8">
    <source>
        <dbReference type="PROSITE" id="PS50847"/>
    </source>
</evidence>
<gene>
    <name evidence="9" type="ORF">G6Z83_04945</name>
</gene>
<feature type="compositionally biased region" description="Basic and acidic residues" evidence="5">
    <location>
        <begin position="2334"/>
        <end position="2343"/>
    </location>
</feature>
<feature type="compositionally biased region" description="Polar residues" evidence="5">
    <location>
        <begin position="1048"/>
        <end position="1068"/>
    </location>
</feature>
<feature type="compositionally biased region" description="Basic and acidic residues" evidence="5">
    <location>
        <begin position="3819"/>
        <end position="3835"/>
    </location>
</feature>
<feature type="region of interest" description="Disordered" evidence="5">
    <location>
        <begin position="3816"/>
        <end position="3843"/>
    </location>
</feature>
<feature type="compositionally biased region" description="Basic and acidic residues" evidence="5">
    <location>
        <begin position="2255"/>
        <end position="2267"/>
    </location>
</feature>
<protein>
    <submittedName>
        <fullName evidence="9">YSIRK-type signal peptide-containing protein</fullName>
    </submittedName>
</protein>
<dbReference type="InterPro" id="IPR019931">
    <property type="entry name" value="LPXTG_anchor"/>
</dbReference>
<feature type="region of interest" description="Disordered" evidence="5">
    <location>
        <begin position="3031"/>
        <end position="3050"/>
    </location>
</feature>
<sequence length="3871" mass="412857">MFGKNNKYMRDLKQREKITYYGIRKFSVGVVSVALSSLFLLGYANSAAASSTVATDVQHSEKAKIKVDADTNKEKAGKVDKNSLADSAPKKEEAETKAKSKVKAKINEIIHDKKQVDKVLASVKSAKNGQAVVYQDRSGDAVSNPEWLKKPNILELQRYRGVNDKGEKKPVGSDNVGEWNDVTLKTDMYAHVEERNGSKYLVFDVFFNNDGRSMLKHSNQQQYVWQIPYQIADLNNGGYKGDTLSNLSIDFYDKNASSAYNAVLSRDFSNFYKNDANSAKLNPLQTDHSFGQSIYLYTLGVRAGRSRNQDLSDTFHSNKDDQTIKNATKLSSPYSSYSYGIGVRTTAVNEAAHLHCDVKLRPGVTTEEIQNAYTWANTSSYGRTTNSAYTFISGREPYGEENLPRKKSDSEAPKLYLNGQPMTDGKEFTTYQGESTPLKFEASDNEGKLKNFKVTGMPSGDFSVDNQSATEAAKYSKDYSQEKFENKVNGQPKEKIYDIAVTATDEAGNTTSHSVKVQLKNQSSKYAAPTADVITVKRGEKPSNDGIFAKLKYNKADDKKGTPSVVSIPDTNLAPDAFKTGDTADAGSAVVKVTYSDGSYHTVNVPVKVKKPDNLANTLTGQTVEVKVGDPLKQTADKKVDAKQYVTTTGNVQPQKVEFENEPRTDLAGTFKRKAIATYPDGSKNETDVTFKVKPLKPVIQTNLIGHANQENQKVTVSVGDGVPDGAIVRLTDDKNKVLGEGQVNNGSAEVVIKDKMPDNTKVKATTIVKNGGEITSDPSDPSNVSKDDVAPTLTVSAPSEITAGDDLTFTFDAKDNVKVNFEIANCIMSGVLDMGNLMNILTQQKTTYSSYQDDHMQGTTTLLSVPDSEVGKHEFTFKVTDDANHTVTKKVSVTVYPKLKLKVEPITVPLGGTLPDAKVALGKTEGIAEVKNKKGSVDIPAPTIQWVEQPKTDKVGNALPGKVKIKFSDSRGEKIVDIPVNVQDQNAPEIKVYKKENGNYVEITAKDKDGYIKLDSYAREDVDFKITSTDNSGQINDLSMMPIPGVKSSTPDGAGSTSSPKSFTLTGQAPLGDKYSRVVKAVDPSGNTTTLKVRLYPHNQSEKYGNKVQGKLLTYKMSDGNKYPDPKDGISQEGNDFPAGSTYAWATEPKWTDPTSGKDGKGTPKEVSICVTLPDGSTKNVKSKLTIIDDVPPVIEEPENAEAITKDNHTVYRVKVVRGGETKISLKLHDTSGQLQSVTSTGNNFVTAGTLSKTTDATIDNPATVDLTVKAPNQAAEEGKSWQETVTLTDAKGNTTTATLELYADKDADLYNPTVTPVVKANPTDTVTIDDIKQAVTKDSKYPKNNYADPTVAVDGDLEQLGKDKKDYFVPVTVTYPDKSTDHVQVHVTIGNDTLAAKYEAKNGHISVDYGTSKDTIKNKVENTSENEVKVKEGRKKVKKTDYTVQVLEESSLPDGKTAGQFEVPVKVVYKDGSADTTTVKVTVEQPQSKSDVSSFIGQVEKEYGQATQENDVLGAIKQDAGPKVSSHIKDKKIVPGQTLPDGKHPGTQKVRVQLTFDDGSHKVVEVPVITKDPLNKQYEPVATELKRDYGQSATNDDIIKQVTVKKGQQVSEVGPDKDVTKIEVVPGQTAIDGKQPGTVKVQVKVTYKDGTSDIVNVPVTVADPASVTYPPKADALTVPWGTKQDDIKKQIVSKVTIDSKYPTDKTKPKIEVAKNANVPDGQTSTKVNVPVEVTYPDGSVAIVQVPVTVGNKQADNYDPTVTPIKKTYAERKITAADIKKAITINGLDPNKGDYTISVDDAIPADGFAEGHTDVAVTIQYKDGSQDKTKVPVIIGQSEAGYTEKNLPQAKTIYKNYGEEIKDSEITGAVSVPHYTKSDKQTPGDANKLQFTIAKDSAKPDSHKSGKTLVKVVVTYEDGSQATVDVPVIVKAPDTEQYTPAATTVEKEFGKQTSEDDIKKAITISGYPEDKKNKIKYKVSTDKIPNGQTAGDFTVPVEITYADRSKGNIDVLVKVKSPQPKTTDNTVFVGTIPDAENSISNKDQYPKNTTFEWEKTPDTSKAGEPTGNILIHIPGQKDPLKAENVKVKVVAVPETQSINVFEGETPEASKGIKSKEGTTAEWQKDPAGVAQIPDTSTAGTVKGKVVVKVPSVQTPATVEVTVNVLPAPKGGTINTTVNGSVDPKSGVTGNDKYPDETTYVWKDGNPDLTQPGIVTKKVTVKVPGMTPKEVEVTINVLPNPAGQDQVTLQGQTPDPKKSVADHDKYPKGTTFKWTKEPSTDNPGETAGKVEIIVPGSDKPIPVDAKLKVIPYPTKQHRVVLQDPEGKTPLNAKDSIKNADKLPSDPNNATAFTWKDGKVPDNKVPGNKNGVVLVKIPGVDKEIEVPTTIEVVPNPNANDGIKVAKGGDPKPEDSIANIGDLPSGTTFKWKKDHKPNTENPAEKVPGVVEVTIPGIDHPIEVPVNVVVTDKPFINNGAATNDSGDKNKTEITGKSLPGTKIEVKDENGKKIGEGVTDQEGKFKIAVTPKQAAGKQLKLIPTNNNQTGDATTVTVTEKPAKPTIDTPENGSVTIKPADNANNVSIDVDMVPNTVNEVIDENEPQPKQTIAAHKDKDGKWKLDGDVPTGVTIDPETGAITIPAETVKDGSPISAIAKNKDGKSSDAAKGTVGFIKPQIINQSANNDDTKNKTIVTGKTLPGAVVKIVGPNGHEFTDSKTPVKADKDGNFTVEIPKQEQGTLLTITPINGPKAGTPVNVAVGISITDQKAKNTSDKPDKTVVSGETAPNAKVTITDTDGNPIKDKSGQPVSVTADDKGHFTVDIPKQADGTDIVLTPSLKNGDKPNLVGEPVNATVKDTPVVKDGNAINDPKTPDKTVVSGKTTPKAQVEVKDKDGNTIGTGTADDQGNFTVAVPKQDPDTKLTLTPTANGVTGEPTEVTVKDVPVVNEGTANNDPKTPDKTVVSGKTTPKAKVEVKDKDGKTIGTGTADDQGKFTIQVPKQNPDTKLTLVPTANGVTGEPAEVTVKDVPVVNEGTAYNDPKTPDKTVVSGKTTPKAQVEVKDKDGKTIGTGTADDQGKFTIPVPKQNPDTKLTLTPTANGITGAPTEVTVKDVPVVNDGTANNDPKTPDKTVVSGKTTPKAKVEVKDKDGKTIGTGTADDQGNFTVAVPKQDPDTKLTLIPTANGVTGEPAEVTVKDVPVVNDGTANNDPKTPAKTVVSGKTTPKAQVEVKDKDGKTIGTGTADDQGNFTVAVPKQDPDTKLTLIPTSNGVTGEPAEVIVKDVPVVNEGIAYNDPKMPDKTVVSGKTTPKAKVEVKDKDGKTIGTGTADDQGNFTVAVPKQDPDTKLTLVPTANGVTGEPTEVTVKDVPVVNEGTAYNDPKTPAKTVVSGKTTPKAQVEVKDKDGKTIGTGTADDQGNFTVAVPKQNPDTKLTLVPTANGVTGEPAEVTVKDVPVVSEGTAYNDPKTPDKTVVSGKTTPKAKVEVKDKDGKTIGTGTADDQGNFTVAVPKQDPDTKLTLVPTANGVTGEPTEVTVKDVPVVNEGTAHNDPKTPDKTVVSGKTTPKAKVEVKDKSGNKVGEGTADENGHFTIQVPKQNPDTKLTLVPTANGVTGEPTEVTVKDVPVVNEGTAYNDPKTPDKTVVSGKTAPKAKVEVKDKSGNKVGEGTADENGHFTIQVPKQDPDTKLTLIPTANGVTGEPAEVTVKDVPVVSGNSTIESINEIPVIIDGKAINHENGSAKTVVSGKTTPKAQVEVKDKEGKTIGTGTADDQGHFTVAVPKQDPDTKLTLVPTANGVTGEPAEVTVKDDIVNNVKIKSSKSVDNTKESNTHSRSDKATAHELPQTGNNSFALTGLLVAVIAAMLGMSEYRRKNKD</sequence>
<feature type="region of interest" description="Disordered" evidence="5">
    <location>
        <begin position="3455"/>
        <end position="3506"/>
    </location>
</feature>
<keyword evidence="6" id="KW-0812">Transmembrane</keyword>
<dbReference type="GO" id="GO:0007156">
    <property type="term" value="P:homophilic cell adhesion via plasma membrane adhesion molecules"/>
    <property type="evidence" value="ECO:0007669"/>
    <property type="project" value="InterPro"/>
</dbReference>
<dbReference type="EMBL" id="CP049228">
    <property type="protein sequence ID" value="QIH24039.1"/>
    <property type="molecule type" value="Genomic_DNA"/>
</dbReference>
<keyword evidence="1" id="KW-0134">Cell wall</keyword>
<feature type="compositionally biased region" description="Polar residues" evidence="5">
    <location>
        <begin position="3406"/>
        <end position="3416"/>
    </location>
</feature>
<accession>A0A6G7B9N7</accession>
<feature type="compositionally biased region" description="Basic and acidic residues" evidence="5">
    <location>
        <begin position="3478"/>
        <end position="3488"/>
    </location>
</feature>
<proteinExistence type="predicted"/>
<evidence type="ECO:0000259" key="7">
    <source>
        <dbReference type="PROSITE" id="PS50268"/>
    </source>
</evidence>
<feature type="compositionally biased region" description="Basic and acidic residues" evidence="5">
    <location>
        <begin position="3138"/>
        <end position="3148"/>
    </location>
</feature>
<dbReference type="GO" id="GO:0016020">
    <property type="term" value="C:membrane"/>
    <property type="evidence" value="ECO:0007669"/>
    <property type="project" value="InterPro"/>
</dbReference>
<dbReference type="PROSITE" id="PS50847">
    <property type="entry name" value="GRAM_POS_ANCHORING"/>
    <property type="match status" value="1"/>
</dbReference>
<feature type="region of interest" description="Disordered" evidence="5">
    <location>
        <begin position="3400"/>
        <end position="3421"/>
    </location>
</feature>
<evidence type="ECO:0000256" key="6">
    <source>
        <dbReference type="SAM" id="Phobius"/>
    </source>
</evidence>
<feature type="region of interest" description="Disordered" evidence="5">
    <location>
        <begin position="2944"/>
        <end position="2964"/>
    </location>
</feature>
<feature type="region of interest" description="Disordered" evidence="5">
    <location>
        <begin position="2419"/>
        <end position="2441"/>
    </location>
</feature>
<dbReference type="Gene3D" id="2.60.40.10">
    <property type="entry name" value="Immunoglobulins"/>
    <property type="match status" value="12"/>
</dbReference>
<dbReference type="PROSITE" id="PS50268">
    <property type="entry name" value="CADHERIN_2"/>
    <property type="match status" value="1"/>
</dbReference>
<feature type="region of interest" description="Disordered" evidence="5">
    <location>
        <begin position="2242"/>
        <end position="2288"/>
    </location>
</feature>
<feature type="domain" description="Gram-positive cocci surface proteins LPxTG" evidence="8">
    <location>
        <begin position="3838"/>
        <end position="3871"/>
    </location>
</feature>
<dbReference type="InterPro" id="IPR041498">
    <property type="entry name" value="Big_6"/>
</dbReference>
<dbReference type="Pfam" id="PF08428">
    <property type="entry name" value="Rib"/>
    <property type="match status" value="17"/>
</dbReference>
<dbReference type="RefSeq" id="WP_164824034.1">
    <property type="nucleotide sequence ID" value="NZ_CP049228.1"/>
</dbReference>
<evidence type="ECO:0000256" key="5">
    <source>
        <dbReference type="SAM" id="MobiDB-lite"/>
    </source>
</evidence>
<name>A0A6G7B9N7_9LACO</name>
<feature type="region of interest" description="Disordered" evidence="5">
    <location>
        <begin position="399"/>
        <end position="423"/>
    </location>
</feature>
<feature type="region of interest" description="Disordered" evidence="5">
    <location>
        <begin position="2858"/>
        <end position="2880"/>
    </location>
</feature>
<feature type="transmembrane region" description="Helical" evidence="6">
    <location>
        <begin position="3846"/>
        <end position="3865"/>
    </location>
</feature>
<evidence type="ECO:0000313" key="9">
    <source>
        <dbReference type="EMBL" id="QIH24039.1"/>
    </source>
</evidence>
<dbReference type="InterPro" id="IPR005877">
    <property type="entry name" value="YSIRK_signal_dom"/>
</dbReference>
<feature type="region of interest" description="Disordered" evidence="5">
    <location>
        <begin position="3110"/>
        <end position="3166"/>
    </location>
</feature>
<evidence type="ECO:0000256" key="3">
    <source>
        <dbReference type="ARBA" id="ARBA00022729"/>
    </source>
</evidence>
<evidence type="ECO:0000256" key="4">
    <source>
        <dbReference type="ARBA" id="ARBA00023088"/>
    </source>
</evidence>
<keyword evidence="6" id="KW-0472">Membrane</keyword>
<keyword evidence="2" id="KW-0964">Secreted</keyword>
<feature type="region of interest" description="Disordered" evidence="5">
    <location>
        <begin position="3058"/>
        <end position="3088"/>
    </location>
</feature>
<evidence type="ECO:0000313" key="10">
    <source>
        <dbReference type="Proteomes" id="UP000501676"/>
    </source>
</evidence>
<keyword evidence="4" id="KW-0572">Peptidoglycan-anchor</keyword>
<dbReference type="Pfam" id="PF17936">
    <property type="entry name" value="Big_6"/>
    <property type="match status" value="14"/>
</dbReference>
<feature type="region of interest" description="Disordered" evidence="5">
    <location>
        <begin position="3538"/>
        <end position="3595"/>
    </location>
</feature>
<dbReference type="GO" id="GO:0005509">
    <property type="term" value="F:calcium ion binding"/>
    <property type="evidence" value="ECO:0007669"/>
    <property type="project" value="InterPro"/>
</dbReference>
<dbReference type="InterPro" id="IPR012706">
    <property type="entry name" value="Rib_alpha_Esp_rpt"/>
</dbReference>
<dbReference type="NCBIfam" id="TIGR01168">
    <property type="entry name" value="YSIRK_signal"/>
    <property type="match status" value="1"/>
</dbReference>
<dbReference type="InterPro" id="IPR002126">
    <property type="entry name" value="Cadherin-like_dom"/>
</dbReference>
<keyword evidence="6" id="KW-1133">Transmembrane helix</keyword>